<reference evidence="1 2" key="1">
    <citation type="submission" date="2022-12" db="EMBL/GenBank/DDBJ databases">
        <title>Coexistence and Characterization of a Novel Tigecycline Resistance gene tet(X) variant and blaNDM-1 in a Pseudomonas caeni Isolate of Chicken Origin.</title>
        <authorList>
            <person name="Lu X."/>
            <person name="Zhang L."/>
            <person name="Li R."/>
            <person name="Wang Z."/>
        </authorList>
    </citation>
    <scope>NUCLEOTIDE SEQUENCE [LARGE SCALE GENOMIC DNA]</scope>
    <source>
        <strain evidence="1 2">CE14</strain>
    </source>
</reference>
<dbReference type="PROSITE" id="PS51257">
    <property type="entry name" value="PROKAR_LIPOPROTEIN"/>
    <property type="match status" value="1"/>
</dbReference>
<dbReference type="RefSeq" id="WP_269818047.1">
    <property type="nucleotide sequence ID" value="NZ_CP114976.1"/>
</dbReference>
<keyword evidence="2" id="KW-1185">Reference proteome</keyword>
<accession>A0AAE9VNR3</accession>
<dbReference type="Proteomes" id="UP001212189">
    <property type="component" value="Chromosome"/>
</dbReference>
<protein>
    <submittedName>
        <fullName evidence="1">Uncharacterized protein</fullName>
    </submittedName>
</protein>
<evidence type="ECO:0000313" key="2">
    <source>
        <dbReference type="Proteomes" id="UP001212189"/>
    </source>
</evidence>
<sequence>MNAVKNVAKLGLGLALTAALTACGSGPSESDVRKAFDTALAEQKALIDDSLGADVQKMLAGIMPEIEIISVKDCKPAEDDIYVCDVEAKISAAGKSATTVEAVPLQKNTSGQWQIID</sequence>
<organism evidence="1 2">
    <name type="scientific">Denitrificimonas caeni</name>
    <dbReference type="NCBI Taxonomy" id="521720"/>
    <lineage>
        <taxon>Bacteria</taxon>
        <taxon>Pseudomonadati</taxon>
        <taxon>Pseudomonadota</taxon>
        <taxon>Gammaproteobacteria</taxon>
        <taxon>Pseudomonadales</taxon>
        <taxon>Pseudomonadaceae</taxon>
        <taxon>Denitrificimonas</taxon>
    </lineage>
</organism>
<gene>
    <name evidence="1" type="ORF">O6P33_12205</name>
</gene>
<dbReference type="EMBL" id="CP114976">
    <property type="protein sequence ID" value="WBE25102.1"/>
    <property type="molecule type" value="Genomic_DNA"/>
</dbReference>
<dbReference type="AlphaFoldDB" id="A0AAE9VNR3"/>
<evidence type="ECO:0000313" key="1">
    <source>
        <dbReference type="EMBL" id="WBE25102.1"/>
    </source>
</evidence>
<proteinExistence type="predicted"/>
<name>A0AAE9VNR3_9GAMM</name>
<dbReference type="KEGG" id="dce:O6P33_12205"/>